<evidence type="ECO:0000313" key="1">
    <source>
        <dbReference type="EMBL" id="KIK21850.1"/>
    </source>
</evidence>
<evidence type="ECO:0000313" key="2">
    <source>
        <dbReference type="Proteomes" id="UP000054018"/>
    </source>
</evidence>
<accession>A0A0C9YAS2</accession>
<sequence>MAGTIWLGGLIRPIRDLDRVLESNTSTYNMRSKGLLKVAAQTASLSGRHYVICKFDSKEFSHRRTAGDEIKWNQIRPITP</sequence>
<keyword evidence="2" id="KW-1185">Reference proteome</keyword>
<dbReference type="Proteomes" id="UP000054018">
    <property type="component" value="Unassembled WGS sequence"/>
</dbReference>
<reference evidence="1 2" key="1">
    <citation type="submission" date="2014-04" db="EMBL/GenBank/DDBJ databases">
        <authorList>
            <consortium name="DOE Joint Genome Institute"/>
            <person name="Kuo A."/>
            <person name="Kohler A."/>
            <person name="Costa M.D."/>
            <person name="Nagy L.G."/>
            <person name="Floudas D."/>
            <person name="Copeland A."/>
            <person name="Barry K.W."/>
            <person name="Cichocki N."/>
            <person name="Veneault-Fourrey C."/>
            <person name="LaButti K."/>
            <person name="Lindquist E.A."/>
            <person name="Lipzen A."/>
            <person name="Lundell T."/>
            <person name="Morin E."/>
            <person name="Murat C."/>
            <person name="Sun H."/>
            <person name="Tunlid A."/>
            <person name="Henrissat B."/>
            <person name="Grigoriev I.V."/>
            <person name="Hibbett D.S."/>
            <person name="Martin F."/>
            <person name="Nordberg H.P."/>
            <person name="Cantor M.N."/>
            <person name="Hua S.X."/>
        </authorList>
    </citation>
    <scope>NUCLEOTIDE SEQUENCE [LARGE SCALE GENOMIC DNA]</scope>
    <source>
        <strain evidence="1 2">441</strain>
    </source>
</reference>
<dbReference type="EMBL" id="KN833746">
    <property type="protein sequence ID" value="KIK21850.1"/>
    <property type="molecule type" value="Genomic_DNA"/>
</dbReference>
<dbReference type="HOGENOM" id="CLU_2590676_0_0_1"/>
<proteinExistence type="predicted"/>
<protein>
    <submittedName>
        <fullName evidence="1">Uncharacterized protein</fullName>
    </submittedName>
</protein>
<organism evidence="1 2">
    <name type="scientific">Pisolithus microcarpus 441</name>
    <dbReference type="NCBI Taxonomy" id="765257"/>
    <lineage>
        <taxon>Eukaryota</taxon>
        <taxon>Fungi</taxon>
        <taxon>Dikarya</taxon>
        <taxon>Basidiomycota</taxon>
        <taxon>Agaricomycotina</taxon>
        <taxon>Agaricomycetes</taxon>
        <taxon>Agaricomycetidae</taxon>
        <taxon>Boletales</taxon>
        <taxon>Sclerodermatineae</taxon>
        <taxon>Pisolithaceae</taxon>
        <taxon>Pisolithus</taxon>
    </lineage>
</organism>
<reference evidence="2" key="2">
    <citation type="submission" date="2015-01" db="EMBL/GenBank/DDBJ databases">
        <title>Evolutionary Origins and Diversification of the Mycorrhizal Mutualists.</title>
        <authorList>
            <consortium name="DOE Joint Genome Institute"/>
            <consortium name="Mycorrhizal Genomics Consortium"/>
            <person name="Kohler A."/>
            <person name="Kuo A."/>
            <person name="Nagy L.G."/>
            <person name="Floudas D."/>
            <person name="Copeland A."/>
            <person name="Barry K.W."/>
            <person name="Cichocki N."/>
            <person name="Veneault-Fourrey C."/>
            <person name="LaButti K."/>
            <person name="Lindquist E.A."/>
            <person name="Lipzen A."/>
            <person name="Lundell T."/>
            <person name="Morin E."/>
            <person name="Murat C."/>
            <person name="Riley R."/>
            <person name="Ohm R."/>
            <person name="Sun H."/>
            <person name="Tunlid A."/>
            <person name="Henrissat B."/>
            <person name="Grigoriev I.V."/>
            <person name="Hibbett D.S."/>
            <person name="Martin F."/>
        </authorList>
    </citation>
    <scope>NUCLEOTIDE SEQUENCE [LARGE SCALE GENOMIC DNA]</scope>
    <source>
        <strain evidence="2">441</strain>
    </source>
</reference>
<gene>
    <name evidence="1" type="ORF">PISMIDRAFT_680980</name>
</gene>
<name>A0A0C9YAS2_9AGAM</name>
<dbReference type="AlphaFoldDB" id="A0A0C9YAS2"/>